<evidence type="ECO:0000256" key="1">
    <source>
        <dbReference type="SAM" id="MobiDB-lite"/>
    </source>
</evidence>
<organism evidence="2">
    <name type="scientific">Amphibola crenata associated bacilladnavirus 2</name>
    <dbReference type="NCBI Taxonomy" id="1941436"/>
    <lineage>
        <taxon>Viruses</taxon>
        <taxon>Monodnaviria</taxon>
        <taxon>Shotokuvirae</taxon>
        <taxon>Cressdnaviricota</taxon>
        <taxon>Arfiviricetes</taxon>
        <taxon>Baphyvirales</taxon>
        <taxon>Bacilladnaviridae</taxon>
        <taxon>Protobacilladnavirus</taxon>
        <taxon>Protobacilladnavirus hasleos</taxon>
    </lineage>
</organism>
<dbReference type="KEGG" id="vg:30999651"/>
<dbReference type="Proteomes" id="UP000214357">
    <property type="component" value="Segment"/>
</dbReference>
<proteinExistence type="predicted"/>
<feature type="region of interest" description="Disordered" evidence="1">
    <location>
        <begin position="100"/>
        <end position="178"/>
    </location>
</feature>
<accession>A0A1P8YT81</accession>
<feature type="compositionally biased region" description="Basic residues" evidence="1">
    <location>
        <begin position="151"/>
        <end position="178"/>
    </location>
</feature>
<evidence type="ECO:0000313" key="3">
    <source>
        <dbReference type="Proteomes" id="UP000214357"/>
    </source>
</evidence>
<sequence length="178" mass="20346">MIKVEHGVYVPAYKTTIDEDIKEMEEDIVEIFDESTANFKEDVIMWKNDPKAAAKKEGEDLLASIEDTAEDVLQTVTGPFTSEIERTDIIGDDLQKTIHDITHPRRKRAPPRGSSASVTQKASKSNTARRKPIKAKKPMPAIIEDDEDRRRRFLKARKGKKKVRTGSKKYTKSKYTRK</sequence>
<reference evidence="2" key="1">
    <citation type="submission" date="2016-12" db="EMBL/GenBank/DDBJ databases">
        <title>Identification of bacilladnaviruses in Amphibola crenata and benthic sediments in New Zealand.</title>
        <authorList>
            <person name="Varsani A."/>
            <person name="Kraberger S."/>
            <person name="Dayaram A."/>
            <person name="Goldstien S."/>
            <person name="Kazlauskas D."/>
            <person name="Krupovic M."/>
        </authorList>
    </citation>
    <scope>NUCLEOTIDE SEQUENCE [LARGE SCALE GENOMIC DNA]</scope>
    <source>
        <strain evidence="2">GaBacV2</strain>
    </source>
</reference>
<dbReference type="EMBL" id="KY405007">
    <property type="protein sequence ID" value="AQA27291.1"/>
    <property type="molecule type" value="Genomic_DNA"/>
</dbReference>
<feature type="compositionally biased region" description="Polar residues" evidence="1">
    <location>
        <begin position="114"/>
        <end position="126"/>
    </location>
</feature>
<protein>
    <submittedName>
        <fullName evidence="2">p2</fullName>
    </submittedName>
</protein>
<feature type="compositionally biased region" description="Basic residues" evidence="1">
    <location>
        <begin position="127"/>
        <end position="137"/>
    </location>
</feature>
<dbReference type="RefSeq" id="YP_009345084.1">
    <property type="nucleotide sequence ID" value="NC_033741.1"/>
</dbReference>
<dbReference type="GeneID" id="30999651"/>
<keyword evidence="3" id="KW-1185">Reference proteome</keyword>
<evidence type="ECO:0000313" key="2">
    <source>
        <dbReference type="EMBL" id="AQA27291.1"/>
    </source>
</evidence>
<name>A0A1P8YT81_9VIRU</name>